<proteinExistence type="predicted"/>
<feature type="non-terminal residue" evidence="1">
    <location>
        <position position="1"/>
    </location>
</feature>
<dbReference type="Proteomes" id="UP000479710">
    <property type="component" value="Unassembled WGS sequence"/>
</dbReference>
<gene>
    <name evidence="1" type="ORF">E2562_021043</name>
</gene>
<comment type="caution">
    <text evidence="1">The sequence shown here is derived from an EMBL/GenBank/DDBJ whole genome shotgun (WGS) entry which is preliminary data.</text>
</comment>
<dbReference type="EMBL" id="SPHZ02000001">
    <property type="protein sequence ID" value="KAF0933984.1"/>
    <property type="molecule type" value="Genomic_DNA"/>
</dbReference>
<dbReference type="AlphaFoldDB" id="A0A6G1FAT5"/>
<accession>A0A6G1FAT5</accession>
<sequence length="213" mass="23528">QEYYMPEPEQEADMAAAQETIDGKQISMEYQHFFGTHTNMNKKRTWRQHKTPSACARAAVHVPALVRQGRPGALPALARSGHGGARFGEYTPPEEMYEPAVPAGDVDEEHLQQKEQMHFHHRPAPLLCACCAATRGRRGRRHPHLPRVAGEHPHSRVLSSPAVLPQRRLSSSSSAPCSVLRQVVLLCRRPCRRPGAVVTPAVACSFLAEPPSS</sequence>
<protein>
    <submittedName>
        <fullName evidence="1">Uncharacterized protein</fullName>
    </submittedName>
</protein>
<name>A0A6G1FAT5_9ORYZ</name>
<reference evidence="1 2" key="1">
    <citation type="submission" date="2019-11" db="EMBL/GenBank/DDBJ databases">
        <title>Whole genome sequence of Oryza granulata.</title>
        <authorList>
            <person name="Li W."/>
        </authorList>
    </citation>
    <scope>NUCLEOTIDE SEQUENCE [LARGE SCALE GENOMIC DNA]</scope>
    <source>
        <strain evidence="2">cv. Menghai</strain>
        <tissue evidence="1">Leaf</tissue>
    </source>
</reference>
<keyword evidence="2" id="KW-1185">Reference proteome</keyword>
<evidence type="ECO:0000313" key="1">
    <source>
        <dbReference type="EMBL" id="KAF0933984.1"/>
    </source>
</evidence>
<organism evidence="1 2">
    <name type="scientific">Oryza meyeriana var. granulata</name>
    <dbReference type="NCBI Taxonomy" id="110450"/>
    <lineage>
        <taxon>Eukaryota</taxon>
        <taxon>Viridiplantae</taxon>
        <taxon>Streptophyta</taxon>
        <taxon>Embryophyta</taxon>
        <taxon>Tracheophyta</taxon>
        <taxon>Spermatophyta</taxon>
        <taxon>Magnoliopsida</taxon>
        <taxon>Liliopsida</taxon>
        <taxon>Poales</taxon>
        <taxon>Poaceae</taxon>
        <taxon>BOP clade</taxon>
        <taxon>Oryzoideae</taxon>
        <taxon>Oryzeae</taxon>
        <taxon>Oryzinae</taxon>
        <taxon>Oryza</taxon>
        <taxon>Oryza meyeriana</taxon>
    </lineage>
</organism>
<evidence type="ECO:0000313" key="2">
    <source>
        <dbReference type="Proteomes" id="UP000479710"/>
    </source>
</evidence>